<evidence type="ECO:0000256" key="2">
    <source>
        <dbReference type="SAM" id="MobiDB-lite"/>
    </source>
</evidence>
<dbReference type="Gene3D" id="1.10.4080.10">
    <property type="entry name" value="ADP-ribosylation/Crystallin J1"/>
    <property type="match status" value="1"/>
</dbReference>
<protein>
    <submittedName>
        <fullName evidence="3">ADP-ribosylglycohydrolase family protein</fullName>
    </submittedName>
</protein>
<gene>
    <name evidence="3" type="ORF">HKD39_00480</name>
</gene>
<keyword evidence="3" id="KW-0378">Hydrolase</keyword>
<dbReference type="AlphaFoldDB" id="A0A849A2B2"/>
<dbReference type="SUPFAM" id="SSF101478">
    <property type="entry name" value="ADP-ribosylglycohydrolase"/>
    <property type="match status" value="1"/>
</dbReference>
<name>A0A849A2B2_9ACTN</name>
<organism evidence="3 4">
    <name type="scientific">Nakamurella aerolata</name>
    <dbReference type="NCBI Taxonomy" id="1656892"/>
    <lineage>
        <taxon>Bacteria</taxon>
        <taxon>Bacillati</taxon>
        <taxon>Actinomycetota</taxon>
        <taxon>Actinomycetes</taxon>
        <taxon>Nakamurellales</taxon>
        <taxon>Nakamurellaceae</taxon>
        <taxon>Nakamurella</taxon>
    </lineage>
</organism>
<accession>A0A849A2B2</accession>
<comment type="caution">
    <text evidence="3">The sequence shown here is derived from an EMBL/GenBank/DDBJ whole genome shotgun (WGS) entry which is preliminary data.</text>
</comment>
<evidence type="ECO:0000313" key="4">
    <source>
        <dbReference type="Proteomes" id="UP000562984"/>
    </source>
</evidence>
<evidence type="ECO:0000256" key="1">
    <source>
        <dbReference type="PIRSR" id="PIRSR605502-1"/>
    </source>
</evidence>
<dbReference type="GO" id="GO:0016787">
    <property type="term" value="F:hydrolase activity"/>
    <property type="evidence" value="ECO:0007669"/>
    <property type="project" value="UniProtKB-KW"/>
</dbReference>
<evidence type="ECO:0000313" key="3">
    <source>
        <dbReference type="EMBL" id="NNG34217.1"/>
    </source>
</evidence>
<reference evidence="3 4" key="1">
    <citation type="submission" date="2020-05" db="EMBL/GenBank/DDBJ databases">
        <title>Nakamurella sp. DB0629 isolated from air conditioner.</title>
        <authorList>
            <person name="Kim D.H."/>
            <person name="Kim D.-U."/>
        </authorList>
    </citation>
    <scope>NUCLEOTIDE SEQUENCE [LARGE SCALE GENOMIC DNA]</scope>
    <source>
        <strain evidence="3 4">DB0629</strain>
    </source>
</reference>
<dbReference type="GO" id="GO:0046872">
    <property type="term" value="F:metal ion binding"/>
    <property type="evidence" value="ECO:0007669"/>
    <property type="project" value="UniProtKB-KW"/>
</dbReference>
<feature type="binding site" evidence="1">
    <location>
        <position position="414"/>
    </location>
    <ligand>
        <name>Mg(2+)</name>
        <dbReference type="ChEBI" id="CHEBI:18420"/>
        <label>1</label>
    </ligand>
</feature>
<dbReference type="Pfam" id="PF03747">
    <property type="entry name" value="ADP_ribosyl_GH"/>
    <property type="match status" value="1"/>
</dbReference>
<dbReference type="EMBL" id="JABEND010000001">
    <property type="protein sequence ID" value="NNG34217.1"/>
    <property type="molecule type" value="Genomic_DNA"/>
</dbReference>
<feature type="binding site" evidence="1">
    <location>
        <position position="413"/>
    </location>
    <ligand>
        <name>Mg(2+)</name>
        <dbReference type="ChEBI" id="CHEBI:18420"/>
        <label>1</label>
    </ligand>
</feature>
<sequence>MRLTWVQPEDLIRHELRQSAQQGRDVADIRRRWAATGLPVAPPYGGASGDVADPRQRALAVELLDELDRMPDPTAGAEPDGWPEIVATLGPDTDSPAAVDRTRLRGAWWGRIVGCVLGKPVEKIPRQGIEEILRGTGRWPLQRYFTAVGLDPDVTGRWPWNKASRGTSLEENISGVPEDDDINYTLMALRLLENRLRENRLRENRLRPHRAAEQHGADFTADDVARAWLLDLPVGRAFTAERVALRNLLEGLSPPATALTHNPFREFIGAQIRTDLYGWVNPGRPRRAAEWAWRDASVSHARNGLYGAMFVAAAASVAVTGAGIDAAIDAGTAVVPPTSRMATAIRLGRELGADPRYQQDPRGAYQALETAFADVHWVHALNNMALVCFALTAGRGDVTRTLGLTVMGGWDTDSNGATVGGLIGAAAGPGAIAEHWTRPLAGGLHTSIPGENGVAVDTLIERTAAVAAAVASPVLTSERS</sequence>
<feature type="region of interest" description="Disordered" evidence="2">
    <location>
        <begin position="69"/>
        <end position="98"/>
    </location>
</feature>
<keyword evidence="1" id="KW-0460">Magnesium</keyword>
<dbReference type="InterPro" id="IPR036705">
    <property type="entry name" value="Ribosyl_crysJ1_sf"/>
</dbReference>
<feature type="binding site" evidence="1">
    <location>
        <position position="411"/>
    </location>
    <ligand>
        <name>Mg(2+)</name>
        <dbReference type="ChEBI" id="CHEBI:18420"/>
        <label>1</label>
    </ligand>
</feature>
<keyword evidence="4" id="KW-1185">Reference proteome</keyword>
<dbReference type="InterPro" id="IPR005502">
    <property type="entry name" value="Ribosyl_crysJ1"/>
</dbReference>
<dbReference type="Proteomes" id="UP000562984">
    <property type="component" value="Unassembled WGS sequence"/>
</dbReference>
<dbReference type="RefSeq" id="WP_171197893.1">
    <property type="nucleotide sequence ID" value="NZ_JABEND010000001.1"/>
</dbReference>
<proteinExistence type="predicted"/>
<comment type="cofactor">
    <cofactor evidence="1">
        <name>Mg(2+)</name>
        <dbReference type="ChEBI" id="CHEBI:18420"/>
    </cofactor>
    <text evidence="1">Binds 2 magnesium ions per subunit.</text>
</comment>
<keyword evidence="1" id="KW-0479">Metal-binding</keyword>